<evidence type="ECO:0008006" key="6">
    <source>
        <dbReference type="Google" id="ProtNLM"/>
    </source>
</evidence>
<dbReference type="AlphaFoldDB" id="A0A9W7ANH6"/>
<dbReference type="CDD" id="cd16074">
    <property type="entry name" value="OCRE"/>
    <property type="match status" value="1"/>
</dbReference>
<evidence type="ECO:0000313" key="5">
    <source>
        <dbReference type="Proteomes" id="UP001165122"/>
    </source>
</evidence>
<reference evidence="5" key="1">
    <citation type="journal article" date="2023" name="Commun. Biol.">
        <title>Genome analysis of Parmales, the sister group of diatoms, reveals the evolutionary specialization of diatoms from phago-mixotrophs to photoautotrophs.</title>
        <authorList>
            <person name="Ban H."/>
            <person name="Sato S."/>
            <person name="Yoshikawa S."/>
            <person name="Yamada K."/>
            <person name="Nakamura Y."/>
            <person name="Ichinomiya M."/>
            <person name="Sato N."/>
            <person name="Blanc-Mathieu R."/>
            <person name="Endo H."/>
            <person name="Kuwata A."/>
            <person name="Ogata H."/>
        </authorList>
    </citation>
    <scope>NUCLEOTIDE SEQUENCE [LARGE SCALE GENOMIC DNA]</scope>
    <source>
        <strain evidence="5">NIES 3700</strain>
    </source>
</reference>
<name>A0A9W7ANH6_9STRA</name>
<dbReference type="SUPFAM" id="SSF57667">
    <property type="entry name" value="beta-beta-alpha zinc fingers"/>
    <property type="match status" value="1"/>
</dbReference>
<organism evidence="4 5">
    <name type="scientific">Triparma laevis f. longispina</name>
    <dbReference type="NCBI Taxonomy" id="1714387"/>
    <lineage>
        <taxon>Eukaryota</taxon>
        <taxon>Sar</taxon>
        <taxon>Stramenopiles</taxon>
        <taxon>Ochrophyta</taxon>
        <taxon>Bolidophyceae</taxon>
        <taxon>Parmales</taxon>
        <taxon>Triparmaceae</taxon>
        <taxon>Triparma</taxon>
    </lineage>
</organism>
<proteinExistence type="predicted"/>
<dbReference type="GO" id="GO:0000398">
    <property type="term" value="P:mRNA splicing, via spliceosome"/>
    <property type="evidence" value="ECO:0007669"/>
    <property type="project" value="TreeGrafter"/>
</dbReference>
<gene>
    <name evidence="4" type="ORF">TrLO_g15886</name>
</gene>
<dbReference type="Gene3D" id="3.30.160.60">
    <property type="entry name" value="Classic Zinc Finger"/>
    <property type="match status" value="1"/>
</dbReference>
<dbReference type="OrthoDB" id="439808at2759"/>
<keyword evidence="3" id="KW-0175">Coiled coil</keyword>
<comment type="caution">
    <text evidence="4">The sequence shown here is derived from an EMBL/GenBank/DDBJ whole genome shotgun (WGS) entry which is preliminary data.</text>
</comment>
<dbReference type="GO" id="GO:0005634">
    <property type="term" value="C:nucleus"/>
    <property type="evidence" value="ECO:0007669"/>
    <property type="project" value="UniProtKB-SubCell"/>
</dbReference>
<evidence type="ECO:0000256" key="1">
    <source>
        <dbReference type="ARBA" id="ARBA00004123"/>
    </source>
</evidence>
<dbReference type="InterPro" id="IPR036236">
    <property type="entry name" value="Znf_C2H2_sf"/>
</dbReference>
<dbReference type="PANTHER" id="PTHR13948:SF3">
    <property type="entry name" value="FI21118P1"/>
    <property type="match status" value="1"/>
</dbReference>
<comment type="subcellular location">
    <subcellularLocation>
        <location evidence="1">Nucleus</location>
    </subcellularLocation>
</comment>
<dbReference type="Proteomes" id="UP001165122">
    <property type="component" value="Unassembled WGS sequence"/>
</dbReference>
<accession>A0A9W7ANH6</accession>
<evidence type="ECO:0000313" key="4">
    <source>
        <dbReference type="EMBL" id="GMH72577.1"/>
    </source>
</evidence>
<evidence type="ECO:0000256" key="3">
    <source>
        <dbReference type="SAM" id="Coils"/>
    </source>
</evidence>
<sequence length="305" mass="35449">MQHCTHDPRDPPYLRLVNDEVDRDLKVTYLIPRNKTTLWPPEFSANGGAYVFVPGSGLFYENESCFYYDPKTTYYYGCGEKKYYVYKSVLDPPFLEIDVKESAGVGAVPNAVEPPGKKKKVSVCLGGIIKKKKKDNKTIEMKEEKVDKIMEGWKGKKVELEEVGGEAEERRRLIEKLKEGGGCTTEVNNVLPKSDKIVCLVCRRKFKDVETLKKHEEKSELHKTNLAKFKKEEYRDRNGERKEIFYEKGKEKGKKVEKVEEKEKEKEKVEVENVGKKMLMKMGWRDGEKESDMIGRIRQEWDKNV</sequence>
<dbReference type="EMBL" id="BRXW01000656">
    <property type="protein sequence ID" value="GMH72577.1"/>
    <property type="molecule type" value="Genomic_DNA"/>
</dbReference>
<dbReference type="GO" id="GO:0003723">
    <property type="term" value="F:RNA binding"/>
    <property type="evidence" value="ECO:0007669"/>
    <property type="project" value="TreeGrafter"/>
</dbReference>
<evidence type="ECO:0000256" key="2">
    <source>
        <dbReference type="ARBA" id="ARBA00023242"/>
    </source>
</evidence>
<protein>
    <recommendedName>
        <fullName evidence="6">G-patch domain-containing protein</fullName>
    </recommendedName>
</protein>
<feature type="coiled-coil region" evidence="3">
    <location>
        <begin position="212"/>
        <end position="272"/>
    </location>
</feature>
<keyword evidence="2" id="KW-0539">Nucleus</keyword>
<keyword evidence="5" id="KW-1185">Reference proteome</keyword>
<dbReference type="PANTHER" id="PTHR13948">
    <property type="entry name" value="RNA-BINDING PROTEIN"/>
    <property type="match status" value="1"/>
</dbReference>